<protein>
    <submittedName>
        <fullName evidence="2">Uncharacterized protein</fullName>
    </submittedName>
</protein>
<proteinExistence type="predicted"/>
<evidence type="ECO:0000313" key="2">
    <source>
        <dbReference type="EMBL" id="UNK45431.1"/>
    </source>
</evidence>
<evidence type="ECO:0000313" key="3">
    <source>
        <dbReference type="Proteomes" id="UP000829069"/>
    </source>
</evidence>
<keyword evidence="1" id="KW-1133">Transmembrane helix</keyword>
<dbReference type="RefSeq" id="WP_241913649.1">
    <property type="nucleotide sequence ID" value="NZ_CP093326.1"/>
</dbReference>
<organism evidence="2 3">
    <name type="scientific">Arthrobacter sulfonylureivorans</name>
    <dbReference type="NCBI Taxonomy" id="2486855"/>
    <lineage>
        <taxon>Bacteria</taxon>
        <taxon>Bacillati</taxon>
        <taxon>Actinomycetota</taxon>
        <taxon>Actinomycetes</taxon>
        <taxon>Micrococcales</taxon>
        <taxon>Micrococcaceae</taxon>
        <taxon>Arthrobacter</taxon>
    </lineage>
</organism>
<name>A0ABY3W7H0_9MICC</name>
<reference evidence="2 3" key="1">
    <citation type="submission" date="2022-03" db="EMBL/GenBank/DDBJ databases">
        <title>Isotopic signatures of nitrous oxide derived from detoxification processes.</title>
        <authorList>
            <person name="Behrendt U."/>
            <person name="Buchen C."/>
            <person name="Well R."/>
            <person name="Ulrich A."/>
            <person name="Rohe L."/>
            <person name="Kolb S."/>
            <person name="Schloter M."/>
            <person name="Horn M.A."/>
            <person name="Augustin J."/>
        </authorList>
    </citation>
    <scope>NUCLEOTIDE SEQUENCE [LARGE SCALE GENOMIC DNA]</scope>
    <source>
        <strain evidence="2 3">S4-C24</strain>
    </source>
</reference>
<evidence type="ECO:0000256" key="1">
    <source>
        <dbReference type="SAM" id="Phobius"/>
    </source>
</evidence>
<feature type="transmembrane region" description="Helical" evidence="1">
    <location>
        <begin position="16"/>
        <end position="36"/>
    </location>
</feature>
<keyword evidence="1" id="KW-0472">Membrane</keyword>
<keyword evidence="3" id="KW-1185">Reference proteome</keyword>
<gene>
    <name evidence="2" type="ORF">MNQ99_16140</name>
</gene>
<sequence length="139" mass="15766">MGEHADPYRRVRRRRWTLGLIAVFIPVLALLHGTLFNRWYLTPGLAAEAFGHAGLPVTKALDTTSEECGAHLRCREALQAQELSIYQFWFREDAREFAESLGASAHQSDWIVLRYEDANNNEPSEPSYAGIIDGMWTSN</sequence>
<accession>A0ABY3W7H0</accession>
<keyword evidence="1" id="KW-0812">Transmembrane</keyword>
<dbReference type="Proteomes" id="UP000829069">
    <property type="component" value="Chromosome"/>
</dbReference>
<dbReference type="EMBL" id="CP093326">
    <property type="protein sequence ID" value="UNK45431.1"/>
    <property type="molecule type" value="Genomic_DNA"/>
</dbReference>